<keyword evidence="6 13" id="KW-0732">Signal</keyword>
<evidence type="ECO:0000256" key="10">
    <source>
        <dbReference type="ARBA" id="ARBA00023145"/>
    </source>
</evidence>
<evidence type="ECO:0000256" key="12">
    <source>
        <dbReference type="PIRSR" id="PIRSR601842-2"/>
    </source>
</evidence>
<evidence type="ECO:0000256" key="4">
    <source>
        <dbReference type="ARBA" id="ARBA00022670"/>
    </source>
</evidence>
<organism evidence="16 17">
    <name type="scientific">Ophiocordyceps sinensis (strain Co18 / CGMCC 3.14243)</name>
    <name type="common">Yarsagumba caterpillar fungus</name>
    <name type="synonym">Hirsutella sinensis</name>
    <dbReference type="NCBI Taxonomy" id="911162"/>
    <lineage>
        <taxon>Eukaryota</taxon>
        <taxon>Fungi</taxon>
        <taxon>Dikarya</taxon>
        <taxon>Ascomycota</taxon>
        <taxon>Pezizomycotina</taxon>
        <taxon>Sordariomycetes</taxon>
        <taxon>Hypocreomycetidae</taxon>
        <taxon>Hypocreales</taxon>
        <taxon>Ophiocordycipitaceae</taxon>
        <taxon>Ophiocordyceps</taxon>
    </lineage>
</organism>
<proteinExistence type="inferred from homology"/>
<gene>
    <name evidence="16" type="ORF">OCS_02371</name>
</gene>
<dbReference type="InterPro" id="IPR027268">
    <property type="entry name" value="Peptidase_M4/M1_CTD_sf"/>
</dbReference>
<accession>T5AJI1</accession>
<feature type="active site" evidence="11">
    <location>
        <position position="430"/>
    </location>
</feature>
<evidence type="ECO:0000256" key="9">
    <source>
        <dbReference type="ARBA" id="ARBA00023049"/>
    </source>
</evidence>
<feature type="domain" description="FTP" evidence="15">
    <location>
        <begin position="63"/>
        <end position="113"/>
    </location>
</feature>
<feature type="region of interest" description="Disordered" evidence="14">
    <location>
        <begin position="630"/>
        <end position="688"/>
    </location>
</feature>
<protein>
    <recommendedName>
        <fullName evidence="13">Extracellular metalloproteinase</fullName>
        <ecNumber evidence="13">3.4.24.-</ecNumber>
    </recommendedName>
    <alternativeName>
        <fullName evidence="13">Fungalysin</fullName>
    </alternativeName>
</protein>
<name>T5AJI1_OPHSC</name>
<feature type="binding site" evidence="12">
    <location>
        <position position="429"/>
    </location>
    <ligand>
        <name>Zn(2+)</name>
        <dbReference type="ChEBI" id="CHEBI:29105"/>
        <note>catalytic</note>
    </ligand>
</feature>
<reference evidence="16 17" key="1">
    <citation type="journal article" date="2013" name="Chin. Sci. Bull.">
        <title>Genome survey uncovers the secrets of sex and lifestyle in caterpillar fungus.</title>
        <authorList>
            <person name="Hu X."/>
            <person name="Zhang Y."/>
            <person name="Xiao G."/>
            <person name="Zheng P."/>
            <person name="Xia Y."/>
            <person name="Zhang X."/>
            <person name="St Leger R.J."/>
            <person name="Liu X."/>
            <person name="Wang C."/>
        </authorList>
    </citation>
    <scope>NUCLEOTIDE SEQUENCE [LARGE SCALE GENOMIC DNA]</scope>
    <source>
        <strain evidence="17">Co18 / CGMCC 3.14243</strain>
        <tissue evidence="16">Fruit-body</tissue>
    </source>
</reference>
<evidence type="ECO:0000256" key="1">
    <source>
        <dbReference type="ARBA" id="ARBA00004613"/>
    </source>
</evidence>
<feature type="binding site" evidence="12">
    <location>
        <position position="433"/>
    </location>
    <ligand>
        <name>Zn(2+)</name>
        <dbReference type="ChEBI" id="CHEBI:29105"/>
        <note>catalytic</note>
    </ligand>
</feature>
<dbReference type="Gene3D" id="3.10.170.10">
    <property type="match status" value="1"/>
</dbReference>
<dbReference type="Pfam" id="PF02128">
    <property type="entry name" value="Peptidase_M36"/>
    <property type="match status" value="1"/>
</dbReference>
<comment type="subcellular location">
    <subcellularLocation>
        <location evidence="1 13">Secreted</location>
    </subcellularLocation>
</comment>
<keyword evidence="8 12" id="KW-0862">Zinc</keyword>
<comment type="similarity">
    <text evidence="2 13">Belongs to the peptidase M36 family.</text>
</comment>
<dbReference type="EMBL" id="KE652393">
    <property type="protein sequence ID" value="EQL01922.1"/>
    <property type="molecule type" value="Genomic_DNA"/>
</dbReference>
<dbReference type="GO" id="GO:0005576">
    <property type="term" value="C:extracellular region"/>
    <property type="evidence" value="ECO:0007669"/>
    <property type="project" value="UniProtKB-SubCell"/>
</dbReference>
<evidence type="ECO:0000256" key="8">
    <source>
        <dbReference type="ARBA" id="ARBA00022833"/>
    </source>
</evidence>
<dbReference type="InterPro" id="IPR050371">
    <property type="entry name" value="Fungal_virulence_M36"/>
</dbReference>
<dbReference type="Pfam" id="PF07504">
    <property type="entry name" value="FTP"/>
    <property type="match status" value="1"/>
</dbReference>
<feature type="binding site" evidence="12">
    <location>
        <position position="464"/>
    </location>
    <ligand>
        <name>Zn(2+)</name>
        <dbReference type="ChEBI" id="CHEBI:29105"/>
        <note>catalytic</note>
    </ligand>
</feature>
<evidence type="ECO:0000256" key="14">
    <source>
        <dbReference type="SAM" id="MobiDB-lite"/>
    </source>
</evidence>
<sequence>MKLPFLGLGLVALAASQRPPDDFAIPKYTSYAQVQASQDVKAISAPWDIAAATKLLQLVVPGAEFRLTDDHHVSSDGVTHVYFRQTWKDTDIELRFFNVNVKNGAIFSYGENFEHSPKGPSKSTRKRAVDDAVTALGTVIRANNLNVTMDDVKTKHLGENKPVVFKGINGTVGDPQAQIVYTVRDGQLTPTWKVEVTTRNSALVSYVNAENTEQVFNTVDCFSNYLATFQVYPWSVPNPDEGSRQIVGDPWDINASPFTWIGEQTGSYHETTRGNNAIAGVDEISNYYTKFNKRSPSYFPVAGPERKFEYPFSTNRTLLDHHVPSSNTYAAVTKDREASITQAFYTVNKYHDLLYLLGFDEKAGNFQANNNGKGGKGNDSVLVAVQDPLSTHRANFYTPEDGKPPVMVLSPTYDYGDRDPAMDATVVIHEYTHGMTSRLTGGPANSLCFALFRGNDFDAVGLSEGWSDFAPLAVHLKPSDNRNMQSTYAPWARARALTGRLRPYSTDMTVNNLTYGMTSQMLDEAFHIYHIGTFWASTLNEVLWNLVDKRGITDKEVPELDARGVPTDGRYYTLKLMMHAMMLQPCFPTPVNARNAILDADMALSDGENQCEIWRAFAKRGLGRLATYEKKTLDTPSQRDEDFSADDGPAPNQADNGPAPNEADDGPAPNRADDGPAPDKNWDGPSSK</sequence>
<dbReference type="GO" id="GO:0008270">
    <property type="term" value="F:zinc ion binding"/>
    <property type="evidence" value="ECO:0007669"/>
    <property type="project" value="InterPro"/>
</dbReference>
<dbReference type="CDD" id="cd09596">
    <property type="entry name" value="M36"/>
    <property type="match status" value="1"/>
</dbReference>
<dbReference type="InterPro" id="IPR001842">
    <property type="entry name" value="Peptidase_M36"/>
</dbReference>
<dbReference type="InterPro" id="IPR011096">
    <property type="entry name" value="FTP_domain"/>
</dbReference>
<dbReference type="HOGENOM" id="CLU_012703_3_0_1"/>
<dbReference type="PANTHER" id="PTHR33478:SF1">
    <property type="entry name" value="EXTRACELLULAR METALLOPROTEINASE MEP"/>
    <property type="match status" value="1"/>
</dbReference>
<evidence type="ECO:0000256" key="11">
    <source>
        <dbReference type="PIRSR" id="PIRSR601842-1"/>
    </source>
</evidence>
<feature type="compositionally biased region" description="Basic and acidic residues" evidence="14">
    <location>
        <begin position="630"/>
        <end position="642"/>
    </location>
</feature>
<dbReference type="GO" id="GO:0004222">
    <property type="term" value="F:metalloendopeptidase activity"/>
    <property type="evidence" value="ECO:0007669"/>
    <property type="project" value="InterPro"/>
</dbReference>
<dbReference type="AlphaFoldDB" id="T5AJI1"/>
<feature type="signal peptide" evidence="13">
    <location>
        <begin position="1"/>
        <end position="16"/>
    </location>
</feature>
<evidence type="ECO:0000259" key="15">
    <source>
        <dbReference type="Pfam" id="PF07504"/>
    </source>
</evidence>
<keyword evidence="3 13" id="KW-0964">Secreted</keyword>
<dbReference type="eggNOG" id="ENOG502QTDC">
    <property type="taxonomic scope" value="Eukaryota"/>
</dbReference>
<evidence type="ECO:0000256" key="3">
    <source>
        <dbReference type="ARBA" id="ARBA00022525"/>
    </source>
</evidence>
<keyword evidence="10 13" id="KW-0865">Zymogen</keyword>
<dbReference type="Gene3D" id="1.10.390.10">
    <property type="entry name" value="Neutral Protease Domain 2"/>
    <property type="match status" value="1"/>
</dbReference>
<dbReference type="SUPFAM" id="SSF55486">
    <property type="entry name" value="Metalloproteases ('zincins'), catalytic domain"/>
    <property type="match status" value="1"/>
</dbReference>
<comment type="cofactor">
    <cofactor evidence="12">
        <name>Zn(2+)</name>
        <dbReference type="ChEBI" id="CHEBI:29105"/>
    </cofactor>
    <text evidence="12">Binds 1 zinc ion per subunit.</text>
</comment>
<feature type="chain" id="PRO_5009369379" description="Extracellular metalloproteinase" evidence="13">
    <location>
        <begin position="17"/>
        <end position="688"/>
    </location>
</feature>
<evidence type="ECO:0000313" key="17">
    <source>
        <dbReference type="Proteomes" id="UP000019374"/>
    </source>
</evidence>
<dbReference type="Proteomes" id="UP000019374">
    <property type="component" value="Unassembled WGS sequence"/>
</dbReference>
<keyword evidence="4 13" id="KW-0645">Protease</keyword>
<keyword evidence="7 13" id="KW-0378">Hydrolase</keyword>
<evidence type="ECO:0000256" key="2">
    <source>
        <dbReference type="ARBA" id="ARBA00006006"/>
    </source>
</evidence>
<dbReference type="PRINTS" id="PR00999">
    <property type="entry name" value="FUNGALYSIN"/>
</dbReference>
<dbReference type="GO" id="GO:0006508">
    <property type="term" value="P:proteolysis"/>
    <property type="evidence" value="ECO:0007669"/>
    <property type="project" value="UniProtKB-KW"/>
</dbReference>
<evidence type="ECO:0000256" key="7">
    <source>
        <dbReference type="ARBA" id="ARBA00022801"/>
    </source>
</evidence>
<keyword evidence="9 13" id="KW-0482">Metalloprotease</keyword>
<keyword evidence="5 12" id="KW-0479">Metal-binding</keyword>
<evidence type="ECO:0000313" key="16">
    <source>
        <dbReference type="EMBL" id="EQL01922.1"/>
    </source>
</evidence>
<evidence type="ECO:0000256" key="5">
    <source>
        <dbReference type="ARBA" id="ARBA00022723"/>
    </source>
</evidence>
<dbReference type="EC" id="3.4.24.-" evidence="13"/>
<dbReference type="PANTHER" id="PTHR33478">
    <property type="entry name" value="EXTRACELLULAR METALLOPROTEINASE MEP"/>
    <property type="match status" value="1"/>
</dbReference>
<evidence type="ECO:0000256" key="6">
    <source>
        <dbReference type="ARBA" id="ARBA00022729"/>
    </source>
</evidence>
<evidence type="ECO:0000256" key="13">
    <source>
        <dbReference type="RuleBase" id="RU364017"/>
    </source>
</evidence>